<name>A0AAW5R2N7_9HYPH</name>
<accession>A0AAW5R2N7</accession>
<keyword evidence="1" id="KW-1133">Transmembrane helix</keyword>
<feature type="transmembrane region" description="Helical" evidence="1">
    <location>
        <begin position="383"/>
        <end position="401"/>
    </location>
</feature>
<evidence type="ECO:0000256" key="1">
    <source>
        <dbReference type="SAM" id="Phobius"/>
    </source>
</evidence>
<evidence type="ECO:0000313" key="3">
    <source>
        <dbReference type="Proteomes" id="UP001320898"/>
    </source>
</evidence>
<keyword evidence="1" id="KW-0472">Membrane</keyword>
<feature type="transmembrane region" description="Helical" evidence="1">
    <location>
        <begin position="284"/>
        <end position="314"/>
    </location>
</feature>
<feature type="transmembrane region" description="Helical" evidence="1">
    <location>
        <begin position="49"/>
        <end position="73"/>
    </location>
</feature>
<dbReference type="RefSeq" id="WP_261618128.1">
    <property type="nucleotide sequence ID" value="NZ_JALIDZ010000013.1"/>
</dbReference>
<dbReference type="Gene3D" id="1.20.1740.10">
    <property type="entry name" value="Amino acid/polyamine transporter I"/>
    <property type="match status" value="1"/>
</dbReference>
<comment type="caution">
    <text evidence="2">The sequence shown here is derived from an EMBL/GenBank/DDBJ whole genome shotgun (WGS) entry which is preliminary data.</text>
</comment>
<reference evidence="2 3" key="1">
    <citation type="submission" date="2022-04" db="EMBL/GenBank/DDBJ databases">
        <authorList>
            <person name="Ye Y.-Q."/>
            <person name="Du Z.-J."/>
        </authorList>
    </citation>
    <scope>NUCLEOTIDE SEQUENCE [LARGE SCALE GENOMIC DNA]</scope>
    <source>
        <strain evidence="2 3">A6E488</strain>
    </source>
</reference>
<evidence type="ECO:0000313" key="2">
    <source>
        <dbReference type="EMBL" id="MCT8974541.1"/>
    </source>
</evidence>
<feature type="transmembrane region" description="Helical" evidence="1">
    <location>
        <begin position="105"/>
        <end position="130"/>
    </location>
</feature>
<dbReference type="EMBL" id="JALIDZ010000013">
    <property type="protein sequence ID" value="MCT8974541.1"/>
    <property type="molecule type" value="Genomic_DNA"/>
</dbReference>
<keyword evidence="3" id="KW-1185">Reference proteome</keyword>
<protein>
    <recommendedName>
        <fullName evidence="4">Amino acid permease</fullName>
    </recommendedName>
</protein>
<feature type="transmembrane region" description="Helical" evidence="1">
    <location>
        <begin position="242"/>
        <end position="264"/>
    </location>
</feature>
<feature type="transmembrane region" description="Helical" evidence="1">
    <location>
        <begin position="136"/>
        <end position="155"/>
    </location>
</feature>
<gene>
    <name evidence="2" type="ORF">MUB46_21965</name>
</gene>
<feature type="transmembrane region" description="Helical" evidence="1">
    <location>
        <begin position="167"/>
        <end position="192"/>
    </location>
</feature>
<organism evidence="2 3">
    <name type="scientific">Microbaculum marinisediminis</name>
    <dbReference type="NCBI Taxonomy" id="2931392"/>
    <lineage>
        <taxon>Bacteria</taxon>
        <taxon>Pseudomonadati</taxon>
        <taxon>Pseudomonadota</taxon>
        <taxon>Alphaproteobacteria</taxon>
        <taxon>Hyphomicrobiales</taxon>
        <taxon>Tepidamorphaceae</taxon>
        <taxon>Microbaculum</taxon>
    </lineage>
</organism>
<feature type="transmembrane region" description="Helical" evidence="1">
    <location>
        <begin position="354"/>
        <end position="371"/>
    </location>
</feature>
<evidence type="ECO:0008006" key="4">
    <source>
        <dbReference type="Google" id="ProtNLM"/>
    </source>
</evidence>
<sequence length="407" mass="42766">MIANAVAITTALAVAAFVLSPRVRASSHWRATVTPLASIIGSGFLVSLPILTSAVGHYAIVAMAALLGLSYLFGSAIRFNIRYGEPMFAEEGPSHLMPVERMSHIALAFAYFISVAYYLTLLSAFLLKAIGLPDPLLAQSITTAILVAIGAFGLWKGLHGLEGVEEYAVGLKLAIIAAVLAALALLNINLLVAGDWAPAHVPGVVEWDDVRIVLGLLIVVQGFETSRFLAGEYPPDTRIRTMRLAQFIAGAIYLAFFALALVVAEKHPVNGDVAVMIDLVAAAAPVLPIMLAAGAVFAQLSAAIADAIASAGLIQEETRGAIRRRGAYPVIAAIGVLIVWSTDVFSIIALSSRAFALFYALQCVVAAQVALRAPDVDRRRLRALGFVVLAVLAFAAAVFGLPSEGGE</sequence>
<keyword evidence="1" id="KW-0812">Transmembrane</keyword>
<proteinExistence type="predicted"/>
<dbReference type="Proteomes" id="UP001320898">
    <property type="component" value="Unassembled WGS sequence"/>
</dbReference>
<feature type="transmembrane region" description="Helical" evidence="1">
    <location>
        <begin position="326"/>
        <end position="348"/>
    </location>
</feature>
<dbReference type="AlphaFoldDB" id="A0AAW5R2N7"/>